<evidence type="ECO:0000256" key="6">
    <source>
        <dbReference type="PIRSR" id="PIRSR601461-1"/>
    </source>
</evidence>
<evidence type="ECO:0000256" key="2">
    <source>
        <dbReference type="ARBA" id="ARBA00022670"/>
    </source>
</evidence>
<evidence type="ECO:0000313" key="12">
    <source>
        <dbReference type="RefSeq" id="XP_004488613.1"/>
    </source>
</evidence>
<feature type="region of interest" description="Disordered" evidence="8">
    <location>
        <begin position="148"/>
        <end position="180"/>
    </location>
</feature>
<keyword evidence="11" id="KW-1185">Reference proteome</keyword>
<dbReference type="InterPro" id="IPR033121">
    <property type="entry name" value="PEPTIDASE_A1"/>
</dbReference>
<dbReference type="InterPro" id="IPR001461">
    <property type="entry name" value="Aspartic_peptidase_A1"/>
</dbReference>
<dbReference type="eggNOG" id="KOG1339">
    <property type="taxonomic scope" value="Eukaryota"/>
</dbReference>
<keyword evidence="4 7" id="KW-0378">Hydrolase</keyword>
<dbReference type="PROSITE" id="PS00141">
    <property type="entry name" value="ASP_PROTEASE"/>
    <property type="match status" value="1"/>
</dbReference>
<evidence type="ECO:0000256" key="8">
    <source>
        <dbReference type="SAM" id="MobiDB-lite"/>
    </source>
</evidence>
<dbReference type="PANTHER" id="PTHR47967:SF69">
    <property type="entry name" value="ASPARTIC PROTEINASE NANA, CHLOROPLAST"/>
    <property type="match status" value="1"/>
</dbReference>
<dbReference type="PaxDb" id="3827-XP_004488613.1"/>
<dbReference type="GO" id="GO:0004190">
    <property type="term" value="F:aspartic-type endopeptidase activity"/>
    <property type="evidence" value="ECO:0007669"/>
    <property type="project" value="UniProtKB-KW"/>
</dbReference>
<dbReference type="PROSITE" id="PS51767">
    <property type="entry name" value="PEPTIDASE_A1"/>
    <property type="match status" value="1"/>
</dbReference>
<sequence>MQMKRRWMQWSTSILMTLFLIQIIVVHSINEKEEEEVDNENMSLELVHRHDSRVIGDVDQLEAIKGSIQRDYFRRQRMNQIKGINQNHRRKDIETQQFQMPMHSGRDYALGEYFVGVKIGSPGQSFWLVADTGSEFTWFNCKPRGKHLGNGGGHKHKHKGESKSKTKTKTKTTTARRKRGASNNPCYGVFCPHRSNTFQQVTCSSHKCKVELSNLFSLSYCPNPSDPCLFDISYADGSSAKGFFGTDTVTVALTNGKKGKLHNLTIGCTQTMLNGVTFNENTGGILGLGYAKDSFVDKASLQYGAKLSYCLVDHLSHQNVSSYLTFGTPKVKLLSEIRKTELFLYSPFYGVHVLGISVGDQMLKIPHQVWDFNAEGGMIIDSGTTLAGLVLEAYDPVFEALKKSLTNVKRLDIGVLDFCFDSEGFNERTVPRLVFHFAGGARFEPPIKSYIIDVEPKVKCIGIVPINGTGASVIGNIMQQDFLWEFDLAKNTVGFASSTCN</sequence>
<dbReference type="InterPro" id="IPR001969">
    <property type="entry name" value="Aspartic_peptidase_AS"/>
</dbReference>
<dbReference type="SUPFAM" id="SSF50630">
    <property type="entry name" value="Acid proteases"/>
    <property type="match status" value="1"/>
</dbReference>
<name>A0A1S2XFK7_CICAR</name>
<dbReference type="RefSeq" id="XP_004488613.1">
    <property type="nucleotide sequence ID" value="XM_004488556.3"/>
</dbReference>
<dbReference type="Pfam" id="PF14543">
    <property type="entry name" value="TAXi_N"/>
    <property type="match status" value="1"/>
</dbReference>
<protein>
    <submittedName>
        <fullName evidence="12">Aspartic proteinase NANA, chloroplast</fullName>
    </submittedName>
</protein>
<dbReference type="GO" id="GO:0006508">
    <property type="term" value="P:proteolysis"/>
    <property type="evidence" value="ECO:0007669"/>
    <property type="project" value="UniProtKB-KW"/>
</dbReference>
<dbReference type="InterPro" id="IPR034161">
    <property type="entry name" value="Pepsin-like_plant"/>
</dbReference>
<dbReference type="AlphaFoldDB" id="A0A1S2XFK7"/>
<dbReference type="GeneID" id="101503011"/>
<keyword evidence="5" id="KW-0325">Glycoprotein</keyword>
<evidence type="ECO:0000256" key="3">
    <source>
        <dbReference type="ARBA" id="ARBA00022750"/>
    </source>
</evidence>
<dbReference type="KEGG" id="cam:101503011"/>
<evidence type="ECO:0000256" key="1">
    <source>
        <dbReference type="ARBA" id="ARBA00007447"/>
    </source>
</evidence>
<organism evidence="11 12">
    <name type="scientific">Cicer arietinum</name>
    <name type="common">Chickpea</name>
    <name type="synonym">Garbanzo</name>
    <dbReference type="NCBI Taxonomy" id="3827"/>
    <lineage>
        <taxon>Eukaryota</taxon>
        <taxon>Viridiplantae</taxon>
        <taxon>Streptophyta</taxon>
        <taxon>Embryophyta</taxon>
        <taxon>Tracheophyta</taxon>
        <taxon>Spermatophyta</taxon>
        <taxon>Magnoliopsida</taxon>
        <taxon>eudicotyledons</taxon>
        <taxon>Gunneridae</taxon>
        <taxon>Pentapetalae</taxon>
        <taxon>rosids</taxon>
        <taxon>fabids</taxon>
        <taxon>Fabales</taxon>
        <taxon>Fabaceae</taxon>
        <taxon>Papilionoideae</taxon>
        <taxon>50 kb inversion clade</taxon>
        <taxon>NPAAA clade</taxon>
        <taxon>Hologalegina</taxon>
        <taxon>IRL clade</taxon>
        <taxon>Cicereae</taxon>
        <taxon>Cicer</taxon>
    </lineage>
</organism>
<feature type="domain" description="Peptidase A1" evidence="10">
    <location>
        <begin position="113"/>
        <end position="496"/>
    </location>
</feature>
<keyword evidence="3 7" id="KW-0064">Aspartyl protease</keyword>
<gene>
    <name evidence="12" type="primary">LOC101503011</name>
</gene>
<comment type="similarity">
    <text evidence="1 7">Belongs to the peptidase A1 family.</text>
</comment>
<dbReference type="CDD" id="cd05476">
    <property type="entry name" value="pepsin_A_like_plant"/>
    <property type="match status" value="1"/>
</dbReference>
<keyword evidence="9" id="KW-0732">Signal</keyword>
<dbReference type="InterPro" id="IPR032861">
    <property type="entry name" value="TAXi_N"/>
</dbReference>
<proteinExistence type="inferred from homology"/>
<keyword evidence="2 7" id="KW-0645">Protease</keyword>
<feature type="active site" evidence="6">
    <location>
        <position position="131"/>
    </location>
</feature>
<dbReference type="PRINTS" id="PR00792">
    <property type="entry name" value="PEPSIN"/>
</dbReference>
<dbReference type="Proteomes" id="UP000087171">
    <property type="component" value="Chromosome Ca1"/>
</dbReference>
<evidence type="ECO:0000256" key="4">
    <source>
        <dbReference type="ARBA" id="ARBA00022801"/>
    </source>
</evidence>
<dbReference type="InterPro" id="IPR051708">
    <property type="entry name" value="Plant_Aspart_Prot_A1"/>
</dbReference>
<dbReference type="InterPro" id="IPR021109">
    <property type="entry name" value="Peptidase_aspartic_dom_sf"/>
</dbReference>
<dbReference type="Gene3D" id="2.40.70.10">
    <property type="entry name" value="Acid Proteases"/>
    <property type="match status" value="2"/>
</dbReference>
<evidence type="ECO:0000256" key="7">
    <source>
        <dbReference type="RuleBase" id="RU000454"/>
    </source>
</evidence>
<dbReference type="Pfam" id="PF14541">
    <property type="entry name" value="TAXi_C"/>
    <property type="match status" value="1"/>
</dbReference>
<feature type="chain" id="PRO_5010309907" evidence="9">
    <location>
        <begin position="29"/>
        <end position="501"/>
    </location>
</feature>
<accession>A0A1S2XFK7</accession>
<dbReference type="FunFam" id="2.40.70.10:FF:000033">
    <property type="entry name" value="Aspartyl protease family protein"/>
    <property type="match status" value="1"/>
</dbReference>
<evidence type="ECO:0000256" key="5">
    <source>
        <dbReference type="ARBA" id="ARBA00023180"/>
    </source>
</evidence>
<evidence type="ECO:0000259" key="10">
    <source>
        <dbReference type="PROSITE" id="PS51767"/>
    </source>
</evidence>
<feature type="active site" evidence="6">
    <location>
        <position position="381"/>
    </location>
</feature>
<reference evidence="12" key="2">
    <citation type="submission" date="2025-08" db="UniProtKB">
        <authorList>
            <consortium name="RefSeq"/>
        </authorList>
    </citation>
    <scope>IDENTIFICATION</scope>
    <source>
        <tissue evidence="12">Etiolated seedlings</tissue>
    </source>
</reference>
<dbReference type="PANTHER" id="PTHR47967">
    <property type="entry name" value="OS07G0603500 PROTEIN-RELATED"/>
    <property type="match status" value="1"/>
</dbReference>
<evidence type="ECO:0000256" key="9">
    <source>
        <dbReference type="SAM" id="SignalP"/>
    </source>
</evidence>
<feature type="signal peptide" evidence="9">
    <location>
        <begin position="1"/>
        <end position="28"/>
    </location>
</feature>
<evidence type="ECO:0000313" key="11">
    <source>
        <dbReference type="Proteomes" id="UP000087171"/>
    </source>
</evidence>
<dbReference type="OrthoDB" id="2747330at2759"/>
<reference evidence="11" key="1">
    <citation type="journal article" date="2013" name="Nat. Biotechnol.">
        <title>Draft genome sequence of chickpea (Cicer arietinum) provides a resource for trait improvement.</title>
        <authorList>
            <person name="Varshney R.K."/>
            <person name="Song C."/>
            <person name="Saxena R.K."/>
            <person name="Azam S."/>
            <person name="Yu S."/>
            <person name="Sharpe A.G."/>
            <person name="Cannon S."/>
            <person name="Baek J."/>
            <person name="Rosen B.D."/>
            <person name="Tar'an B."/>
            <person name="Millan T."/>
            <person name="Zhang X."/>
            <person name="Ramsay L.D."/>
            <person name="Iwata A."/>
            <person name="Wang Y."/>
            <person name="Nelson W."/>
            <person name="Farmer A.D."/>
            <person name="Gaur P.M."/>
            <person name="Soderlund C."/>
            <person name="Penmetsa R.V."/>
            <person name="Xu C."/>
            <person name="Bharti A.K."/>
            <person name="He W."/>
            <person name="Winter P."/>
            <person name="Zhao S."/>
            <person name="Hane J.K."/>
            <person name="Carrasquilla-Garcia N."/>
            <person name="Condie J.A."/>
            <person name="Upadhyaya H.D."/>
            <person name="Luo M.C."/>
            <person name="Thudi M."/>
            <person name="Gowda C.L."/>
            <person name="Singh N.P."/>
            <person name="Lichtenzveig J."/>
            <person name="Gali K.K."/>
            <person name="Rubio J."/>
            <person name="Nadarajan N."/>
            <person name="Dolezel J."/>
            <person name="Bansal K.C."/>
            <person name="Xu X."/>
            <person name="Edwards D."/>
            <person name="Zhang G."/>
            <person name="Kahl G."/>
            <person name="Gil J."/>
            <person name="Singh K.B."/>
            <person name="Datta S.K."/>
            <person name="Jackson S.A."/>
            <person name="Wang J."/>
            <person name="Cook D.R."/>
        </authorList>
    </citation>
    <scope>NUCLEOTIDE SEQUENCE [LARGE SCALE GENOMIC DNA]</scope>
    <source>
        <strain evidence="11">cv. CDC Frontier</strain>
    </source>
</reference>
<dbReference type="InterPro" id="IPR032799">
    <property type="entry name" value="TAXi_C"/>
</dbReference>